<protein>
    <recommendedName>
        <fullName evidence="5">DdrB-like domain-containing protein</fullName>
    </recommendedName>
</protein>
<dbReference type="AlphaFoldDB" id="A0AAI8MQA3"/>
<organism evidence="3 4">
    <name type="scientific">Helicobacter cinaedi CCUG 18818 = ATCC BAA-847</name>
    <dbReference type="NCBI Taxonomy" id="537971"/>
    <lineage>
        <taxon>Bacteria</taxon>
        <taxon>Pseudomonadati</taxon>
        <taxon>Campylobacterota</taxon>
        <taxon>Epsilonproteobacteria</taxon>
        <taxon>Campylobacterales</taxon>
        <taxon>Helicobacteraceae</taxon>
        <taxon>Helicobacter</taxon>
    </lineage>
</organism>
<name>A0AAI8MQA3_9HELI</name>
<evidence type="ECO:0008006" key="5">
    <source>
        <dbReference type="Google" id="ProtNLM"/>
    </source>
</evidence>
<dbReference type="Pfam" id="PF18810">
    <property type="entry name" value="PBECR2"/>
    <property type="match status" value="1"/>
</dbReference>
<evidence type="ECO:0000313" key="4">
    <source>
        <dbReference type="Proteomes" id="UP000006036"/>
    </source>
</evidence>
<accession>A0AAI8MQA3</accession>
<dbReference type="InterPro" id="IPR041398">
    <property type="entry name" value="DdrB_dom"/>
</dbReference>
<dbReference type="EMBL" id="AP012492">
    <property type="protein sequence ID" value="BAM33097.1"/>
    <property type="molecule type" value="Genomic_DNA"/>
</dbReference>
<dbReference type="InterPro" id="IPR041110">
    <property type="entry name" value="PBECR2"/>
</dbReference>
<evidence type="ECO:0000313" key="3">
    <source>
        <dbReference type="EMBL" id="BAM33097.1"/>
    </source>
</evidence>
<gene>
    <name evidence="3" type="ORF">HCBAA847_1877</name>
</gene>
<evidence type="ECO:0000259" key="1">
    <source>
        <dbReference type="Pfam" id="PF18763"/>
    </source>
</evidence>
<dbReference type="RefSeq" id="WP_015453780.1">
    <property type="nucleotide sequence ID" value="NC_020555.1"/>
</dbReference>
<dbReference type="Pfam" id="PF18763">
    <property type="entry name" value="ddrB-ParB"/>
    <property type="match status" value="1"/>
</dbReference>
<feature type="domain" description="Phage-Barnase-EndoU-ColicinE5/D-RelE like nuclease 2" evidence="2">
    <location>
        <begin position="454"/>
        <end position="558"/>
    </location>
</feature>
<feature type="domain" description="DdrB-like" evidence="1">
    <location>
        <begin position="8"/>
        <end position="122"/>
    </location>
</feature>
<dbReference type="KEGG" id="hcb:HCBAA847_1877"/>
<sequence length="561" mass="62979">MLNDETAPFEAEFAVVKLSDIKPNFDNSNTQGRLIKQESAIANIVNDFKPELIFYQEGGVNGVPIITRDGKVVSRNHRSEALRQIFNAQTHNAETAQQKYKQGAKEFLGVALENDEIIVRRLKENMSDKQILQLAFSSNIGRESTMGEKALSTLSLYRQNIATLPKALSSENVNGLKSLVSQHIDKQGNGLNTFEPNLALLTGLARNGKNSNILQSLDSIKGNSEYKNKIINMYVDNAGSFYNLANNPSFKNLEFRDILSDAMYYTAKQNPTREVDYTHLISDIESFLNIAKDKEALKNALVLDSNKIENLTAQAFGVALAKFSRQENPSSALYECLKEAPKALELATQPTFFTQGKALSEVDIYDFLEYLINQGQVTQSQSALSQLMPRLRELRESIANPQSSVSKVESSIEAKVIETDTLESTPQKVDSSDIIFTDTKGKEHTLTKEVQQQWCETFNLKSLDESYIPQLSQELQEAIGKEIKLTKGSLYKIIEKGREQYIPQIKETLEKPQIVLQDESEFIFAKQIKDDLYLTSIGKDFDTHITIISNSPKTDKTIQIS</sequence>
<dbReference type="Proteomes" id="UP000006036">
    <property type="component" value="Chromosome 1"/>
</dbReference>
<reference evidence="3 4" key="1">
    <citation type="journal article" date="2012" name="J. Bacteriol.">
        <title>Complete Genome Sequence of Helicobacter cinaedi Type Strain ATCC BAA-847.</title>
        <authorList>
            <person name="Miyoshi-Akiyama T."/>
            <person name="Takeshita N."/>
            <person name="Ohmagari N."/>
            <person name="Kirikae T."/>
        </authorList>
    </citation>
    <scope>NUCLEOTIDE SEQUENCE [LARGE SCALE GENOMIC DNA]</scope>
    <source>
        <strain evidence="3 4">ATCC BAA-847</strain>
    </source>
</reference>
<proteinExistence type="predicted"/>
<evidence type="ECO:0000259" key="2">
    <source>
        <dbReference type="Pfam" id="PF18810"/>
    </source>
</evidence>